<dbReference type="Proteomes" id="UP000327157">
    <property type="component" value="Chromosome 15"/>
</dbReference>
<accession>A0A5N5GSC6</accession>
<dbReference type="AlphaFoldDB" id="A0A5N5GSC6"/>
<reference evidence="2 3" key="3">
    <citation type="submission" date="2019-11" db="EMBL/GenBank/DDBJ databases">
        <title>A de novo genome assembly of a pear dwarfing rootstock.</title>
        <authorList>
            <person name="Wang F."/>
            <person name="Wang J."/>
            <person name="Li S."/>
            <person name="Zhang Y."/>
            <person name="Fang M."/>
            <person name="Ma L."/>
            <person name="Zhao Y."/>
            <person name="Jiang S."/>
        </authorList>
    </citation>
    <scope>NUCLEOTIDE SEQUENCE [LARGE SCALE GENOMIC DNA]</scope>
    <source>
        <strain evidence="2">S2</strain>
        <tissue evidence="2">Leaf</tissue>
    </source>
</reference>
<reference evidence="3" key="2">
    <citation type="submission" date="2019-10" db="EMBL/GenBank/DDBJ databases">
        <title>A de novo genome assembly of a pear dwarfing rootstock.</title>
        <authorList>
            <person name="Wang F."/>
            <person name="Wang J."/>
            <person name="Li S."/>
            <person name="Zhang Y."/>
            <person name="Fang M."/>
            <person name="Ma L."/>
            <person name="Zhao Y."/>
            <person name="Jiang S."/>
        </authorList>
    </citation>
    <scope>NUCLEOTIDE SEQUENCE [LARGE SCALE GENOMIC DNA]</scope>
</reference>
<reference evidence="2 3" key="1">
    <citation type="submission" date="2019-09" db="EMBL/GenBank/DDBJ databases">
        <authorList>
            <person name="Ou C."/>
        </authorList>
    </citation>
    <scope>NUCLEOTIDE SEQUENCE [LARGE SCALE GENOMIC DNA]</scope>
    <source>
        <strain evidence="2">S2</strain>
        <tissue evidence="2">Leaf</tissue>
    </source>
</reference>
<protein>
    <submittedName>
        <fullName evidence="2">Uncharacterized protein</fullName>
    </submittedName>
</protein>
<keyword evidence="3" id="KW-1185">Reference proteome</keyword>
<proteinExistence type="predicted"/>
<feature type="compositionally biased region" description="Low complexity" evidence="1">
    <location>
        <begin position="1"/>
        <end position="14"/>
    </location>
</feature>
<gene>
    <name evidence="2" type="ORF">D8674_014348</name>
</gene>
<evidence type="ECO:0000256" key="1">
    <source>
        <dbReference type="SAM" id="MobiDB-lite"/>
    </source>
</evidence>
<dbReference type="EMBL" id="SMOL01000401">
    <property type="protein sequence ID" value="KAB2618479.1"/>
    <property type="molecule type" value="Genomic_DNA"/>
</dbReference>
<name>A0A5N5GSC6_9ROSA</name>
<organism evidence="2 3">
    <name type="scientific">Pyrus ussuriensis x Pyrus communis</name>
    <dbReference type="NCBI Taxonomy" id="2448454"/>
    <lineage>
        <taxon>Eukaryota</taxon>
        <taxon>Viridiplantae</taxon>
        <taxon>Streptophyta</taxon>
        <taxon>Embryophyta</taxon>
        <taxon>Tracheophyta</taxon>
        <taxon>Spermatophyta</taxon>
        <taxon>Magnoliopsida</taxon>
        <taxon>eudicotyledons</taxon>
        <taxon>Gunneridae</taxon>
        <taxon>Pentapetalae</taxon>
        <taxon>rosids</taxon>
        <taxon>fabids</taxon>
        <taxon>Rosales</taxon>
        <taxon>Rosaceae</taxon>
        <taxon>Amygdaloideae</taxon>
        <taxon>Maleae</taxon>
        <taxon>Pyrus</taxon>
    </lineage>
</organism>
<evidence type="ECO:0000313" key="2">
    <source>
        <dbReference type="EMBL" id="KAB2618479.1"/>
    </source>
</evidence>
<comment type="caution">
    <text evidence="2">The sequence shown here is derived from an EMBL/GenBank/DDBJ whole genome shotgun (WGS) entry which is preliminary data.</text>
</comment>
<sequence>MPPSSCVTSLSLSSEGQSRFQAQVRDDRRHCKLQHLQAPPSTVSTEHGSDADAVVSRHEWLLNS</sequence>
<evidence type="ECO:0000313" key="3">
    <source>
        <dbReference type="Proteomes" id="UP000327157"/>
    </source>
</evidence>
<feature type="region of interest" description="Disordered" evidence="1">
    <location>
        <begin position="1"/>
        <end position="25"/>
    </location>
</feature>